<dbReference type="EMBL" id="CP015243">
    <property type="protein sequence ID" value="ANF59529.1"/>
    <property type="molecule type" value="Genomic_DNA"/>
</dbReference>
<organism evidence="5 6">
    <name type="scientific">Halotalea alkalilenta</name>
    <dbReference type="NCBI Taxonomy" id="376489"/>
    <lineage>
        <taxon>Bacteria</taxon>
        <taxon>Pseudomonadati</taxon>
        <taxon>Pseudomonadota</taxon>
        <taxon>Gammaproteobacteria</taxon>
        <taxon>Oceanospirillales</taxon>
        <taxon>Halomonadaceae</taxon>
        <taxon>Halotalea</taxon>
    </lineage>
</organism>
<proteinExistence type="predicted"/>
<evidence type="ECO:0000313" key="6">
    <source>
        <dbReference type="Proteomes" id="UP000077875"/>
    </source>
</evidence>
<gene>
    <name evidence="5" type="ORF">A5892_06285</name>
</gene>
<dbReference type="AlphaFoldDB" id="A0A172YJZ0"/>
<dbReference type="GO" id="GO:0005524">
    <property type="term" value="F:ATP binding"/>
    <property type="evidence" value="ECO:0007669"/>
    <property type="project" value="UniProtKB-KW"/>
</dbReference>
<evidence type="ECO:0000256" key="3">
    <source>
        <dbReference type="ARBA" id="ARBA00022840"/>
    </source>
</evidence>
<evidence type="ECO:0000256" key="2">
    <source>
        <dbReference type="ARBA" id="ARBA00022801"/>
    </source>
</evidence>
<keyword evidence="1" id="KW-0547">Nucleotide-binding</keyword>
<accession>A0A172YJZ0</accession>
<keyword evidence="2" id="KW-0378">Hydrolase</keyword>
<feature type="domain" description="Carboxyltransferase" evidence="4">
    <location>
        <begin position="30"/>
        <end position="309"/>
    </location>
</feature>
<sequence length="316" mass="33851">MSVNGRCRLRVLSPGLAASLQDTGRLGLGAFGVPPSGPLDELSFTLANALVGNPIGATALEFSLVGPRLLVEGAPCVIAVCGDARVEINGEESDAYRSHWLEPGDRLSLPRLRSGARGYLAIAGGFTARSSLGSRATLLRAGLGGLDGRCLAAGDLLKAQETAARHRMRRCDRLLPQRDRRPIRVVPGPQHDYFAPEQRERWLASEYRIGAASDRMGYRLEGPPIQCVAGHNIVSDAIATGSIQVPGSGEPIIAMHDRQSTGGYPKIATVIRADLIRLGQLAPGDRLGFEAVSVEQGEDIWRGRSRELARLLERLA</sequence>
<evidence type="ECO:0000256" key="1">
    <source>
        <dbReference type="ARBA" id="ARBA00022741"/>
    </source>
</evidence>
<dbReference type="InterPro" id="IPR052708">
    <property type="entry name" value="PxpC"/>
</dbReference>
<keyword evidence="3" id="KW-0067">ATP-binding</keyword>
<dbReference type="PANTHER" id="PTHR43309:SF5">
    <property type="entry name" value="5-OXOPROLINASE SUBUNIT C"/>
    <property type="match status" value="1"/>
</dbReference>
<dbReference type="InterPro" id="IPR029000">
    <property type="entry name" value="Cyclophilin-like_dom_sf"/>
</dbReference>
<protein>
    <recommendedName>
        <fullName evidence="4">Carboxyltransferase domain-containing protein</fullName>
    </recommendedName>
</protein>
<dbReference type="InterPro" id="IPR003778">
    <property type="entry name" value="CT_A_B"/>
</dbReference>
<dbReference type="NCBIfam" id="TIGR00724">
    <property type="entry name" value="urea_amlyse_rel"/>
    <property type="match status" value="1"/>
</dbReference>
<dbReference type="GO" id="GO:0016787">
    <property type="term" value="F:hydrolase activity"/>
    <property type="evidence" value="ECO:0007669"/>
    <property type="project" value="UniProtKB-KW"/>
</dbReference>
<dbReference type="Pfam" id="PF02626">
    <property type="entry name" value="CT_A_B"/>
    <property type="match status" value="1"/>
</dbReference>
<dbReference type="SMART" id="SM00797">
    <property type="entry name" value="AHS2"/>
    <property type="match status" value="1"/>
</dbReference>
<dbReference type="PANTHER" id="PTHR43309">
    <property type="entry name" value="5-OXOPROLINASE SUBUNIT C"/>
    <property type="match status" value="1"/>
</dbReference>
<dbReference type="SUPFAM" id="SSF50891">
    <property type="entry name" value="Cyclophilin-like"/>
    <property type="match status" value="1"/>
</dbReference>
<evidence type="ECO:0000259" key="4">
    <source>
        <dbReference type="SMART" id="SM00797"/>
    </source>
</evidence>
<evidence type="ECO:0000313" key="5">
    <source>
        <dbReference type="EMBL" id="ANF59529.1"/>
    </source>
</evidence>
<dbReference type="KEGG" id="haa:A5892_06285"/>
<dbReference type="RefSeq" id="WP_064124340.1">
    <property type="nucleotide sequence ID" value="NZ_CP015243.1"/>
</dbReference>
<dbReference type="Gene3D" id="2.40.100.10">
    <property type="entry name" value="Cyclophilin-like"/>
    <property type="match status" value="1"/>
</dbReference>
<keyword evidence="6" id="KW-1185">Reference proteome</keyword>
<reference evidence="5 6" key="1">
    <citation type="submission" date="2016-04" db="EMBL/GenBank/DDBJ databases">
        <title>Complete Genome Sequence of Halotalea alkalilenta IHB B 13600.</title>
        <authorList>
            <person name="Swarnkar M.K."/>
            <person name="Sharma A."/>
            <person name="Kaushal K."/>
            <person name="Soni R."/>
            <person name="Rana S."/>
            <person name="Singh A.K."/>
            <person name="Gulati A."/>
        </authorList>
    </citation>
    <scope>NUCLEOTIDE SEQUENCE [LARGE SCALE GENOMIC DNA]</scope>
    <source>
        <strain evidence="5 6">IHB B 13600</strain>
    </source>
</reference>
<dbReference type="Proteomes" id="UP000077875">
    <property type="component" value="Chromosome"/>
</dbReference>
<name>A0A172YJZ0_9GAMM</name>
<dbReference type="STRING" id="376489.A5892_06285"/>